<keyword evidence="3" id="KW-1185">Reference proteome</keyword>
<protein>
    <submittedName>
        <fullName evidence="2">Placenta-specific protein 8</fullName>
    </submittedName>
</protein>
<comment type="similarity">
    <text evidence="1">Belongs to the cornifelin family.</text>
</comment>
<dbReference type="EMBL" id="REGN01006952">
    <property type="protein sequence ID" value="RNA07722.1"/>
    <property type="molecule type" value="Genomic_DNA"/>
</dbReference>
<dbReference type="NCBIfam" id="TIGR01571">
    <property type="entry name" value="A_thal_Cys_rich"/>
    <property type="match status" value="1"/>
</dbReference>
<dbReference type="InterPro" id="IPR006461">
    <property type="entry name" value="PLAC_motif_containing"/>
</dbReference>
<dbReference type="AlphaFoldDB" id="A0A3M7Q936"/>
<organism evidence="2 3">
    <name type="scientific">Brachionus plicatilis</name>
    <name type="common">Marine rotifer</name>
    <name type="synonym">Brachionus muelleri</name>
    <dbReference type="NCBI Taxonomy" id="10195"/>
    <lineage>
        <taxon>Eukaryota</taxon>
        <taxon>Metazoa</taxon>
        <taxon>Spiralia</taxon>
        <taxon>Gnathifera</taxon>
        <taxon>Rotifera</taxon>
        <taxon>Eurotatoria</taxon>
        <taxon>Monogononta</taxon>
        <taxon>Pseudotrocha</taxon>
        <taxon>Ploima</taxon>
        <taxon>Brachionidae</taxon>
        <taxon>Brachionus</taxon>
    </lineage>
</organism>
<reference evidence="2 3" key="1">
    <citation type="journal article" date="2018" name="Sci. Rep.">
        <title>Genomic signatures of local adaptation to the degree of environmental predictability in rotifers.</title>
        <authorList>
            <person name="Franch-Gras L."/>
            <person name="Hahn C."/>
            <person name="Garcia-Roger E.M."/>
            <person name="Carmona M.J."/>
            <person name="Serra M."/>
            <person name="Gomez A."/>
        </authorList>
    </citation>
    <scope>NUCLEOTIDE SEQUENCE [LARGE SCALE GENOMIC DNA]</scope>
    <source>
        <strain evidence="2">HYR1</strain>
    </source>
</reference>
<dbReference type="PANTHER" id="PTHR15907">
    <property type="entry name" value="DUF614 FAMILY PROTEIN-RELATED"/>
    <property type="match status" value="1"/>
</dbReference>
<gene>
    <name evidence="2" type="ORF">BpHYR1_031203</name>
</gene>
<evidence type="ECO:0000256" key="1">
    <source>
        <dbReference type="ARBA" id="ARBA00009024"/>
    </source>
</evidence>
<evidence type="ECO:0000313" key="3">
    <source>
        <dbReference type="Proteomes" id="UP000276133"/>
    </source>
</evidence>
<proteinExistence type="inferred from homology"/>
<comment type="caution">
    <text evidence="2">The sequence shown here is derived from an EMBL/GenBank/DDBJ whole genome shotgun (WGS) entry which is preliminary data.</text>
</comment>
<sequence>MAVVYHQPNPGEFRHSLFGCCDNCSDCLCAYFCPNCYSYCASQDAGEGTLMSCIHCFLFPCTLCCLRNAVRGKRGIEGGCCKDFCISYLCPCCAIIQIRREFND</sequence>
<name>A0A3M7Q936_BRAPC</name>
<dbReference type="Pfam" id="PF04749">
    <property type="entry name" value="PLAC8"/>
    <property type="match status" value="1"/>
</dbReference>
<evidence type="ECO:0000313" key="2">
    <source>
        <dbReference type="EMBL" id="RNA07722.1"/>
    </source>
</evidence>
<dbReference type="Proteomes" id="UP000276133">
    <property type="component" value="Unassembled WGS sequence"/>
</dbReference>
<accession>A0A3M7Q936</accession>
<dbReference type="OrthoDB" id="1045822at2759"/>